<dbReference type="GO" id="GO:0016020">
    <property type="term" value="C:membrane"/>
    <property type="evidence" value="ECO:0007669"/>
    <property type="project" value="TreeGrafter"/>
</dbReference>
<proteinExistence type="inferred from homology"/>
<evidence type="ECO:0000313" key="4">
    <source>
        <dbReference type="EMBL" id="RLP83995.1"/>
    </source>
</evidence>
<dbReference type="PRINTS" id="PR00081">
    <property type="entry name" value="GDHRDH"/>
</dbReference>
<keyword evidence="5" id="KW-1185">Reference proteome</keyword>
<dbReference type="Gene3D" id="3.40.50.720">
    <property type="entry name" value="NAD(P)-binding Rossmann-like Domain"/>
    <property type="match status" value="1"/>
</dbReference>
<evidence type="ECO:0000256" key="2">
    <source>
        <dbReference type="ARBA" id="ARBA00023002"/>
    </source>
</evidence>
<dbReference type="PANTHER" id="PTHR44196:SF1">
    <property type="entry name" value="DEHYDROGENASE_REDUCTASE SDR FAMILY MEMBER 7B"/>
    <property type="match status" value="1"/>
</dbReference>
<gene>
    <name evidence="4" type="ORF">D9V34_04120</name>
</gene>
<dbReference type="OrthoDB" id="3212478at2"/>
<dbReference type="Proteomes" id="UP000269438">
    <property type="component" value="Unassembled WGS sequence"/>
</dbReference>
<dbReference type="PRINTS" id="PR00080">
    <property type="entry name" value="SDRFAMILY"/>
</dbReference>
<comment type="caution">
    <text evidence="4">The sequence shown here is derived from an EMBL/GenBank/DDBJ whole genome shotgun (WGS) entry which is preliminary data.</text>
</comment>
<dbReference type="InterPro" id="IPR036291">
    <property type="entry name" value="NAD(P)-bd_dom_sf"/>
</dbReference>
<dbReference type="PANTHER" id="PTHR44196">
    <property type="entry name" value="DEHYDROGENASE/REDUCTASE SDR FAMILY MEMBER 7B"/>
    <property type="match status" value="1"/>
</dbReference>
<organism evidence="4 5">
    <name type="scientific">Mycetocola lacteus</name>
    <dbReference type="NCBI Taxonomy" id="76637"/>
    <lineage>
        <taxon>Bacteria</taxon>
        <taxon>Bacillati</taxon>
        <taxon>Actinomycetota</taxon>
        <taxon>Actinomycetes</taxon>
        <taxon>Micrococcales</taxon>
        <taxon>Microbacteriaceae</taxon>
        <taxon>Mycetocola</taxon>
    </lineage>
</organism>
<evidence type="ECO:0000313" key="5">
    <source>
        <dbReference type="Proteomes" id="UP000269438"/>
    </source>
</evidence>
<name>A0A3L7AVI1_9MICO</name>
<dbReference type="PROSITE" id="PS00061">
    <property type="entry name" value="ADH_SHORT"/>
    <property type="match status" value="1"/>
</dbReference>
<comment type="similarity">
    <text evidence="1 3">Belongs to the short-chain dehydrogenases/reductases (SDR) family.</text>
</comment>
<dbReference type="GO" id="GO:0016491">
    <property type="term" value="F:oxidoreductase activity"/>
    <property type="evidence" value="ECO:0007669"/>
    <property type="project" value="UniProtKB-KW"/>
</dbReference>
<evidence type="ECO:0000256" key="1">
    <source>
        <dbReference type="ARBA" id="ARBA00006484"/>
    </source>
</evidence>
<dbReference type="InterPro" id="IPR002347">
    <property type="entry name" value="SDR_fam"/>
</dbReference>
<dbReference type="AlphaFoldDB" id="A0A3L7AVI1"/>
<accession>A0A3L7AVI1</accession>
<evidence type="ECO:0000256" key="3">
    <source>
        <dbReference type="RuleBase" id="RU000363"/>
    </source>
</evidence>
<dbReference type="InterPro" id="IPR020904">
    <property type="entry name" value="Sc_DH/Rdtase_CS"/>
</dbReference>
<keyword evidence="2" id="KW-0560">Oxidoreductase</keyword>
<dbReference type="EMBL" id="RCUY01000002">
    <property type="protein sequence ID" value="RLP83995.1"/>
    <property type="molecule type" value="Genomic_DNA"/>
</dbReference>
<protein>
    <submittedName>
        <fullName evidence="4">SDR family NAD(P)-dependent oxidoreductase</fullName>
    </submittedName>
</protein>
<sequence length="242" mass="25179">MQINNAIVFVTGAGRGLGTHFVTHLLKQGAAKVYAGARDTARVSAEWVADERVQLVTLDVTDPASVAAAAEVAADATILINNAGTLSFGGALDGAIEDYRLDLETNLFGVLNTSRAFAPTLIANGPAAIVNVASILAFAPARNMTGYSISKAAAHEFGQALRAELQGSGVQVSVAYPAQIDTEMLSGVDMDKASPSSVAERILAGVVAGERDIYPDDASASLAVLYAENPWSLERVFLRTGE</sequence>
<reference evidence="4 5" key="1">
    <citation type="submission" date="2018-10" db="EMBL/GenBank/DDBJ databases">
        <authorList>
            <person name="Li J."/>
        </authorList>
    </citation>
    <scope>NUCLEOTIDE SEQUENCE [LARGE SCALE GENOMIC DNA]</scope>
    <source>
        <strain evidence="4 5">JCM 11654</strain>
    </source>
</reference>
<dbReference type="RefSeq" id="WP_121687614.1">
    <property type="nucleotide sequence ID" value="NZ_RCUY01000002.1"/>
</dbReference>
<dbReference type="Pfam" id="PF00106">
    <property type="entry name" value="adh_short"/>
    <property type="match status" value="1"/>
</dbReference>
<dbReference type="SUPFAM" id="SSF51735">
    <property type="entry name" value="NAD(P)-binding Rossmann-fold domains"/>
    <property type="match status" value="1"/>
</dbReference>